<comment type="subcellular location">
    <subcellularLocation>
        <location evidence="7">Cytoplasm</location>
    </subcellularLocation>
</comment>
<dbReference type="KEGG" id="maes:Ga0123461_0199"/>
<keyword evidence="3 7" id="KW-0479">Metal-binding</keyword>
<evidence type="ECO:0000256" key="2">
    <source>
        <dbReference type="ARBA" id="ARBA00022722"/>
    </source>
</evidence>
<dbReference type="GO" id="GO:0008270">
    <property type="term" value="F:zinc ion binding"/>
    <property type="evidence" value="ECO:0007669"/>
    <property type="project" value="UniProtKB-UniRule"/>
</dbReference>
<keyword evidence="7" id="KW-0690">Ribosome biogenesis</keyword>
<dbReference type="PROSITE" id="PS01306">
    <property type="entry name" value="UPF0054"/>
    <property type="match status" value="1"/>
</dbReference>
<proteinExistence type="inferred from homology"/>
<gene>
    <name evidence="7" type="primary">ybeY</name>
    <name evidence="8" type="ORF">Ga0123461_0199</name>
</gene>
<evidence type="ECO:0000256" key="6">
    <source>
        <dbReference type="ARBA" id="ARBA00022833"/>
    </source>
</evidence>
<evidence type="ECO:0000256" key="1">
    <source>
        <dbReference type="ARBA" id="ARBA00010875"/>
    </source>
</evidence>
<comment type="similarity">
    <text evidence="1 7">Belongs to the endoribonuclease YbeY family.</text>
</comment>
<keyword evidence="6 7" id="KW-0862">Zinc</keyword>
<dbReference type="SUPFAM" id="SSF55486">
    <property type="entry name" value="Metalloproteases ('zincins'), catalytic domain"/>
    <property type="match status" value="1"/>
</dbReference>
<dbReference type="Gene3D" id="3.40.390.30">
    <property type="entry name" value="Metalloproteases ('zincins'), catalytic domain"/>
    <property type="match status" value="1"/>
</dbReference>
<comment type="function">
    <text evidence="7">Single strand-specific metallo-endoribonuclease involved in late-stage 70S ribosome quality control and in maturation of the 3' terminus of the 16S rRNA.</text>
</comment>
<dbReference type="GO" id="GO:0006364">
    <property type="term" value="P:rRNA processing"/>
    <property type="evidence" value="ECO:0007669"/>
    <property type="project" value="UniProtKB-UniRule"/>
</dbReference>
<dbReference type="InterPro" id="IPR020549">
    <property type="entry name" value="YbeY_CS"/>
</dbReference>
<dbReference type="RefSeq" id="WP_100276641.1">
    <property type="nucleotide sequence ID" value="NZ_CP018799.1"/>
</dbReference>
<protein>
    <recommendedName>
        <fullName evidence="7">Endoribonuclease YbeY</fullName>
        <ecNumber evidence="7">3.1.-.-</ecNumber>
    </recommendedName>
</protein>
<name>A0A2K8KVM5_MARES</name>
<evidence type="ECO:0000256" key="7">
    <source>
        <dbReference type="HAMAP-Rule" id="MF_00009"/>
    </source>
</evidence>
<dbReference type="EC" id="3.1.-.-" evidence="7"/>
<dbReference type="GO" id="GO:0005737">
    <property type="term" value="C:cytoplasm"/>
    <property type="evidence" value="ECO:0007669"/>
    <property type="project" value="UniProtKB-SubCell"/>
</dbReference>
<dbReference type="PANTHER" id="PTHR46986:SF1">
    <property type="entry name" value="ENDORIBONUCLEASE YBEY, CHLOROPLASTIC"/>
    <property type="match status" value="1"/>
</dbReference>
<accession>A0A2K8KVM5</accession>
<reference evidence="8 9" key="1">
    <citation type="submission" date="2016-12" db="EMBL/GenBank/DDBJ databases">
        <title>Isolation and genomic insights into novel planktonic Zetaproteobacteria from stratified waters of the Chesapeake Bay.</title>
        <authorList>
            <person name="McAllister S.M."/>
            <person name="Kato S."/>
            <person name="Chan C.S."/>
            <person name="Chiu B.K."/>
            <person name="Field E.K."/>
        </authorList>
    </citation>
    <scope>NUCLEOTIDE SEQUENCE [LARGE SCALE GENOMIC DNA]</scope>
    <source>
        <strain evidence="8 9">CP-5</strain>
    </source>
</reference>
<organism evidence="8 9">
    <name type="scientific">Mariprofundus aestuarium</name>
    <dbReference type="NCBI Taxonomy" id="1921086"/>
    <lineage>
        <taxon>Bacteria</taxon>
        <taxon>Pseudomonadati</taxon>
        <taxon>Pseudomonadota</taxon>
        <taxon>Candidatius Mariprofundia</taxon>
        <taxon>Mariprofundales</taxon>
        <taxon>Mariprofundaceae</taxon>
        <taxon>Mariprofundus</taxon>
    </lineage>
</organism>
<dbReference type="NCBIfam" id="TIGR00043">
    <property type="entry name" value="rRNA maturation RNase YbeY"/>
    <property type="match status" value="1"/>
</dbReference>
<dbReference type="OrthoDB" id="9807740at2"/>
<dbReference type="GO" id="GO:0004222">
    <property type="term" value="F:metalloendopeptidase activity"/>
    <property type="evidence" value="ECO:0007669"/>
    <property type="project" value="InterPro"/>
</dbReference>
<evidence type="ECO:0000256" key="5">
    <source>
        <dbReference type="ARBA" id="ARBA00022801"/>
    </source>
</evidence>
<dbReference type="InterPro" id="IPR023091">
    <property type="entry name" value="MetalPrtase_cat_dom_sf_prd"/>
</dbReference>
<keyword evidence="2 7" id="KW-0540">Nuclease</keyword>
<dbReference type="GO" id="GO:0004521">
    <property type="term" value="F:RNA endonuclease activity"/>
    <property type="evidence" value="ECO:0007669"/>
    <property type="project" value="UniProtKB-UniRule"/>
</dbReference>
<dbReference type="AlphaFoldDB" id="A0A2K8KVM5"/>
<keyword evidence="7" id="KW-0698">rRNA processing</keyword>
<dbReference type="PANTHER" id="PTHR46986">
    <property type="entry name" value="ENDORIBONUCLEASE YBEY, CHLOROPLASTIC"/>
    <property type="match status" value="1"/>
</dbReference>
<evidence type="ECO:0000256" key="4">
    <source>
        <dbReference type="ARBA" id="ARBA00022759"/>
    </source>
</evidence>
<dbReference type="Proteomes" id="UP000231701">
    <property type="component" value="Chromosome"/>
</dbReference>
<evidence type="ECO:0000256" key="3">
    <source>
        <dbReference type="ARBA" id="ARBA00022723"/>
    </source>
</evidence>
<feature type="binding site" evidence="7">
    <location>
        <position position="114"/>
    </location>
    <ligand>
        <name>Zn(2+)</name>
        <dbReference type="ChEBI" id="CHEBI:29105"/>
        <note>catalytic</note>
    </ligand>
</feature>
<dbReference type="Pfam" id="PF02130">
    <property type="entry name" value="YbeY"/>
    <property type="match status" value="1"/>
</dbReference>
<feature type="binding site" evidence="7">
    <location>
        <position position="124"/>
    </location>
    <ligand>
        <name>Zn(2+)</name>
        <dbReference type="ChEBI" id="CHEBI:29105"/>
        <note>catalytic</note>
    </ligand>
</feature>
<dbReference type="InterPro" id="IPR002036">
    <property type="entry name" value="YbeY"/>
</dbReference>
<dbReference type="EMBL" id="CP018799">
    <property type="protein sequence ID" value="ATX78652.1"/>
    <property type="molecule type" value="Genomic_DNA"/>
</dbReference>
<comment type="cofactor">
    <cofactor evidence="7">
        <name>Zn(2+)</name>
        <dbReference type="ChEBI" id="CHEBI:29105"/>
    </cofactor>
    <text evidence="7">Binds 1 zinc ion.</text>
</comment>
<sequence length="161" mass="18032">MIDVVVDDDLEGIFTPPDHIEEAVLAACQVSGYSGQEPELCIRFASDDEVRQLNATWRNKDKVTDVLSFPEQVAPDFDFEDSLGDIALAVPFIADEAGRLGLPQQDHALHLIVHSTLHLLGFDHIDDSDADEMQELEREAMRLLGLHDPYPLEQKMNPEIL</sequence>
<dbReference type="HAMAP" id="MF_00009">
    <property type="entry name" value="Endoribonucl_YbeY"/>
    <property type="match status" value="1"/>
</dbReference>
<keyword evidence="4 7" id="KW-0255">Endonuclease</keyword>
<evidence type="ECO:0000313" key="8">
    <source>
        <dbReference type="EMBL" id="ATX78652.1"/>
    </source>
</evidence>
<keyword evidence="7" id="KW-0963">Cytoplasm</keyword>
<keyword evidence="9" id="KW-1185">Reference proteome</keyword>
<evidence type="ECO:0000313" key="9">
    <source>
        <dbReference type="Proteomes" id="UP000231701"/>
    </source>
</evidence>
<keyword evidence="5 7" id="KW-0378">Hydrolase</keyword>
<feature type="binding site" evidence="7">
    <location>
        <position position="118"/>
    </location>
    <ligand>
        <name>Zn(2+)</name>
        <dbReference type="ChEBI" id="CHEBI:29105"/>
        <note>catalytic</note>
    </ligand>
</feature>